<proteinExistence type="predicted"/>
<dbReference type="GO" id="GO:0008270">
    <property type="term" value="F:zinc ion binding"/>
    <property type="evidence" value="ECO:0007669"/>
    <property type="project" value="UniProtKB-KW"/>
</dbReference>
<name>A0A7R9KJH7_9ACAR</name>
<protein>
    <recommendedName>
        <fullName evidence="10">C2H2-type domain-containing protein</fullName>
    </recommendedName>
</protein>
<keyword evidence="2" id="KW-0479">Metal-binding</keyword>
<dbReference type="OrthoDB" id="6537702at2759"/>
<evidence type="ECO:0000256" key="6">
    <source>
        <dbReference type="ARBA" id="ARBA00023015"/>
    </source>
</evidence>
<dbReference type="EMBL" id="OC856685">
    <property type="protein sequence ID" value="CAD7624121.1"/>
    <property type="molecule type" value="Genomic_DNA"/>
</dbReference>
<evidence type="ECO:0000256" key="2">
    <source>
        <dbReference type="ARBA" id="ARBA00022723"/>
    </source>
</evidence>
<keyword evidence="8" id="KW-0539">Nucleus</keyword>
<dbReference type="FunFam" id="3.30.160.60:FF:000072">
    <property type="entry name" value="zinc finger protein 143 isoform X1"/>
    <property type="match status" value="1"/>
</dbReference>
<dbReference type="InterPro" id="IPR036236">
    <property type="entry name" value="Znf_C2H2_sf"/>
</dbReference>
<feature type="domain" description="C2H2-type" evidence="10">
    <location>
        <begin position="623"/>
        <end position="652"/>
    </location>
</feature>
<keyword evidence="7" id="KW-0804">Transcription</keyword>
<dbReference type="InterPro" id="IPR013087">
    <property type="entry name" value="Znf_C2H2_type"/>
</dbReference>
<evidence type="ECO:0000256" key="9">
    <source>
        <dbReference type="PROSITE-ProRule" id="PRU00042"/>
    </source>
</evidence>
<evidence type="ECO:0000256" key="4">
    <source>
        <dbReference type="ARBA" id="ARBA00022771"/>
    </source>
</evidence>
<dbReference type="PANTHER" id="PTHR46179:SF13">
    <property type="entry name" value="C2H2-TYPE DOMAIN-CONTAINING PROTEIN"/>
    <property type="match status" value="1"/>
</dbReference>
<dbReference type="SUPFAM" id="SSF57667">
    <property type="entry name" value="beta-beta-alpha zinc fingers"/>
    <property type="match status" value="5"/>
</dbReference>
<dbReference type="PROSITE" id="PS00028">
    <property type="entry name" value="ZINC_FINGER_C2H2_1"/>
    <property type="match status" value="7"/>
</dbReference>
<dbReference type="Gene3D" id="3.30.160.60">
    <property type="entry name" value="Classic Zinc Finger"/>
    <property type="match status" value="6"/>
</dbReference>
<feature type="domain" description="C2H2-type" evidence="10">
    <location>
        <begin position="471"/>
        <end position="501"/>
    </location>
</feature>
<evidence type="ECO:0000313" key="11">
    <source>
        <dbReference type="EMBL" id="CAD7624121.1"/>
    </source>
</evidence>
<evidence type="ECO:0000259" key="10">
    <source>
        <dbReference type="PROSITE" id="PS50157"/>
    </source>
</evidence>
<feature type="domain" description="C2H2-type" evidence="10">
    <location>
        <begin position="502"/>
        <end position="531"/>
    </location>
</feature>
<keyword evidence="12" id="KW-1185">Reference proteome</keyword>
<dbReference type="Pfam" id="PF00096">
    <property type="entry name" value="zf-C2H2"/>
    <property type="match status" value="3"/>
</dbReference>
<feature type="domain" description="C2H2-type" evidence="10">
    <location>
        <begin position="562"/>
        <end position="592"/>
    </location>
</feature>
<sequence>MKCQNRAELYTENIFLYVSIYATHFRGLCLQYLSQTFAAKYSNEMRQLVSISQDLVDKTADRIAIGSIALFRRLDPNTNQSLDLYYHHFYYYYTINMTFIFDKYVTHLLGTYFDSKYHVIIHGKSSDAYRSLGQYIYGLFQYDPSFGDSRKAFKPVVNYDQIKPLIPDILQIHLSKIVCTLCSTQDKFRGDPLPLLFAFNMKYDKYKNKWHLLIVHELKQNNMTYSETSLGKSVGPQLYFPFYQLVDEMFGPKDLYNYSNAGFNKIIGAYFVPFKSSQWPHIVANNIHDKSDDKNLYDYNMVNYSVKFKHGEKWVWYKEDKHFEPAEMCGIYGSQVIEDLDFNQMMNKFNEMKVFCETIDKMQCILNTNYSDLNETIESFNEINIIDCKPLKIIDKMIGNINSINNNNKYFHCFWPNCHFNTKYKFSLSEHQLTHSEGKLFKCNYNNCDKSYKRFAHLYDHKNSVHLNKRIKCDVKDCNKTFTKKHHLNQHKSCVHLKQKAFKCDEENCGKSFGVKSHLIEHKRIHLSEKPLKCDFNGCNKCFTLKKHLTKHRNSDHLNIRFVCDVNDCNTSYKTKQRLNQHKSCVHLKEKPFKCVEENCGKSFGLKQYLKSHQRIHSGENPFVCDFNECNKSFAVKQYLTLHKRIHTGEKSFYCPQSCIDGQEF</sequence>
<keyword evidence="5" id="KW-0862">Zinc</keyword>
<dbReference type="AlphaFoldDB" id="A0A7R9KJH7"/>
<dbReference type="Proteomes" id="UP000759131">
    <property type="component" value="Unassembled WGS sequence"/>
</dbReference>
<feature type="domain" description="C2H2-type" evidence="10">
    <location>
        <begin position="441"/>
        <end position="471"/>
    </location>
</feature>
<keyword evidence="4 9" id="KW-0863">Zinc-finger</keyword>
<gene>
    <name evidence="11" type="ORF">OSB1V03_LOCUS4567</name>
</gene>
<dbReference type="GO" id="GO:0006357">
    <property type="term" value="P:regulation of transcription by RNA polymerase II"/>
    <property type="evidence" value="ECO:0007669"/>
    <property type="project" value="TreeGrafter"/>
</dbReference>
<evidence type="ECO:0000256" key="1">
    <source>
        <dbReference type="ARBA" id="ARBA00004123"/>
    </source>
</evidence>
<reference evidence="11" key="1">
    <citation type="submission" date="2020-11" db="EMBL/GenBank/DDBJ databases">
        <authorList>
            <person name="Tran Van P."/>
        </authorList>
    </citation>
    <scope>NUCLEOTIDE SEQUENCE</scope>
</reference>
<keyword evidence="6" id="KW-0805">Transcription regulation</keyword>
<dbReference type="PROSITE" id="PS50157">
    <property type="entry name" value="ZINC_FINGER_C2H2_2"/>
    <property type="match status" value="7"/>
</dbReference>
<feature type="domain" description="C2H2-type" evidence="10">
    <location>
        <begin position="593"/>
        <end position="622"/>
    </location>
</feature>
<organism evidence="11">
    <name type="scientific">Medioppia subpectinata</name>
    <dbReference type="NCBI Taxonomy" id="1979941"/>
    <lineage>
        <taxon>Eukaryota</taxon>
        <taxon>Metazoa</taxon>
        <taxon>Ecdysozoa</taxon>
        <taxon>Arthropoda</taxon>
        <taxon>Chelicerata</taxon>
        <taxon>Arachnida</taxon>
        <taxon>Acari</taxon>
        <taxon>Acariformes</taxon>
        <taxon>Sarcoptiformes</taxon>
        <taxon>Oribatida</taxon>
        <taxon>Brachypylina</taxon>
        <taxon>Oppioidea</taxon>
        <taxon>Oppiidae</taxon>
        <taxon>Medioppia</taxon>
    </lineage>
</organism>
<evidence type="ECO:0000313" key="12">
    <source>
        <dbReference type="Proteomes" id="UP000759131"/>
    </source>
</evidence>
<feature type="domain" description="C2H2-type" evidence="10">
    <location>
        <begin position="532"/>
        <end position="562"/>
    </location>
</feature>
<dbReference type="PANTHER" id="PTHR46179">
    <property type="entry name" value="ZINC FINGER PROTEIN"/>
    <property type="match status" value="1"/>
</dbReference>
<dbReference type="EMBL" id="CAJPIZ010002110">
    <property type="protein sequence ID" value="CAG2104551.1"/>
    <property type="molecule type" value="Genomic_DNA"/>
</dbReference>
<dbReference type="FunFam" id="3.30.160.60:FF:001297">
    <property type="entry name" value="Zinc finger and SCAN domain-containing protein 2"/>
    <property type="match status" value="1"/>
</dbReference>
<feature type="non-terminal residue" evidence="11">
    <location>
        <position position="1"/>
    </location>
</feature>
<dbReference type="InterPro" id="IPR051061">
    <property type="entry name" value="Zinc_finger_trans_reg"/>
</dbReference>
<evidence type="ECO:0000256" key="8">
    <source>
        <dbReference type="ARBA" id="ARBA00023242"/>
    </source>
</evidence>
<keyword evidence="3" id="KW-0677">Repeat</keyword>
<evidence type="ECO:0000256" key="3">
    <source>
        <dbReference type="ARBA" id="ARBA00022737"/>
    </source>
</evidence>
<dbReference type="FunFam" id="3.30.160.60:FF:000125">
    <property type="entry name" value="Putative zinc finger protein 143"/>
    <property type="match status" value="1"/>
</dbReference>
<dbReference type="GO" id="GO:0005634">
    <property type="term" value="C:nucleus"/>
    <property type="evidence" value="ECO:0007669"/>
    <property type="project" value="UniProtKB-SubCell"/>
</dbReference>
<dbReference type="SMART" id="SM00355">
    <property type="entry name" value="ZnF_C2H2"/>
    <property type="match status" value="8"/>
</dbReference>
<comment type="subcellular location">
    <subcellularLocation>
        <location evidence="1">Nucleus</location>
    </subcellularLocation>
</comment>
<accession>A0A7R9KJH7</accession>
<evidence type="ECO:0000256" key="7">
    <source>
        <dbReference type="ARBA" id="ARBA00023163"/>
    </source>
</evidence>
<evidence type="ECO:0000256" key="5">
    <source>
        <dbReference type="ARBA" id="ARBA00022833"/>
    </source>
</evidence>